<proteinExistence type="predicted"/>
<dbReference type="Proteomes" id="UP000770661">
    <property type="component" value="Unassembled WGS sequence"/>
</dbReference>
<feature type="compositionally biased region" description="Gly residues" evidence="1">
    <location>
        <begin position="1"/>
        <end position="11"/>
    </location>
</feature>
<evidence type="ECO:0000256" key="1">
    <source>
        <dbReference type="SAM" id="MobiDB-lite"/>
    </source>
</evidence>
<evidence type="ECO:0000313" key="3">
    <source>
        <dbReference type="Proteomes" id="UP000770661"/>
    </source>
</evidence>
<feature type="compositionally biased region" description="Basic and acidic residues" evidence="1">
    <location>
        <begin position="18"/>
        <end position="39"/>
    </location>
</feature>
<accession>A0A8J5CIV0</accession>
<comment type="caution">
    <text evidence="2">The sequence shown here is derived from an EMBL/GenBank/DDBJ whole genome shotgun (WGS) entry which is preliminary data.</text>
</comment>
<organism evidence="2 3">
    <name type="scientific">Chionoecetes opilio</name>
    <name type="common">Atlantic snow crab</name>
    <name type="synonym">Cancer opilio</name>
    <dbReference type="NCBI Taxonomy" id="41210"/>
    <lineage>
        <taxon>Eukaryota</taxon>
        <taxon>Metazoa</taxon>
        <taxon>Ecdysozoa</taxon>
        <taxon>Arthropoda</taxon>
        <taxon>Crustacea</taxon>
        <taxon>Multicrustacea</taxon>
        <taxon>Malacostraca</taxon>
        <taxon>Eumalacostraca</taxon>
        <taxon>Eucarida</taxon>
        <taxon>Decapoda</taxon>
        <taxon>Pleocyemata</taxon>
        <taxon>Brachyura</taxon>
        <taxon>Eubrachyura</taxon>
        <taxon>Majoidea</taxon>
        <taxon>Majidae</taxon>
        <taxon>Chionoecetes</taxon>
    </lineage>
</organism>
<dbReference type="EMBL" id="JACEEZ010022822">
    <property type="protein sequence ID" value="KAG0711964.1"/>
    <property type="molecule type" value="Genomic_DNA"/>
</dbReference>
<keyword evidence="3" id="KW-1185">Reference proteome</keyword>
<sequence length="244" mass="24916">MGGRTVGGGGAESSQAVDKTDRHPTGGPGGEKKGIHGEGGEPPPLTEEGKRRGQQGGVLPLLKVPAKKNSSFTRVRPPGRSWEKNGTPRGKNSHHNGKPPRPGEPGSGPRTEKAPVHTGGTRSPHFGQGPGGLLQGNPGFGPPRESHLASRFPPRTGSLDQTSSPVRRPEHQTAAQKTEGLRGSVQGGGKGKPGGEEGLLSPSPGSDPSKSGTGPQETVSRATHGNKPPVKTPLQTNDGGIGAR</sequence>
<gene>
    <name evidence="2" type="ORF">GWK47_019444</name>
</gene>
<feature type="region of interest" description="Disordered" evidence="1">
    <location>
        <begin position="1"/>
        <end position="244"/>
    </location>
</feature>
<reference evidence="2" key="1">
    <citation type="submission" date="2020-07" db="EMBL/GenBank/DDBJ databases">
        <title>The High-quality genome of the commercially important snow crab, Chionoecetes opilio.</title>
        <authorList>
            <person name="Jeong J.-H."/>
            <person name="Ryu S."/>
        </authorList>
    </citation>
    <scope>NUCLEOTIDE SEQUENCE</scope>
    <source>
        <strain evidence="2">MADBK_172401_WGS</strain>
        <tissue evidence="2">Digestive gland</tissue>
    </source>
</reference>
<dbReference type="AlphaFoldDB" id="A0A8J5CIV0"/>
<evidence type="ECO:0000313" key="2">
    <source>
        <dbReference type="EMBL" id="KAG0711964.1"/>
    </source>
</evidence>
<protein>
    <submittedName>
        <fullName evidence="2">Uncharacterized protein</fullName>
    </submittedName>
</protein>
<name>A0A8J5CIV0_CHIOP</name>
<feature type="compositionally biased region" description="Low complexity" evidence="1">
    <location>
        <begin position="198"/>
        <end position="215"/>
    </location>
</feature>